<dbReference type="Gene3D" id="3.30.420.10">
    <property type="entry name" value="Ribonuclease H-like superfamily/Ribonuclease H"/>
    <property type="match status" value="1"/>
</dbReference>
<dbReference type="GO" id="GO:0003676">
    <property type="term" value="F:nucleic acid binding"/>
    <property type="evidence" value="ECO:0007669"/>
    <property type="project" value="InterPro"/>
</dbReference>
<dbReference type="AlphaFoldDB" id="A0A1I7X2D6"/>
<dbReference type="Proteomes" id="UP000095283">
    <property type="component" value="Unplaced"/>
</dbReference>
<keyword evidence="1" id="KW-1185">Reference proteome</keyword>
<dbReference type="PANTHER" id="PTHR46068:SF1">
    <property type="entry name" value="TRANSPOSASE IS30-LIKE HTH DOMAIN-CONTAINING PROTEIN"/>
    <property type="match status" value="1"/>
</dbReference>
<dbReference type="PANTHER" id="PTHR46068">
    <property type="entry name" value="PROTEIN CBG27172"/>
    <property type="match status" value="1"/>
</dbReference>
<protein>
    <submittedName>
        <fullName evidence="2">Uncharacterized protein</fullName>
    </submittedName>
</protein>
<evidence type="ECO:0000313" key="2">
    <source>
        <dbReference type="WBParaSite" id="Hba_11747"/>
    </source>
</evidence>
<name>A0A1I7X2D6_HETBA</name>
<reference evidence="2" key="1">
    <citation type="submission" date="2016-11" db="UniProtKB">
        <authorList>
            <consortium name="WormBaseParasite"/>
        </authorList>
    </citation>
    <scope>IDENTIFICATION</scope>
</reference>
<dbReference type="WBParaSite" id="Hba_11747">
    <property type="protein sequence ID" value="Hba_11747"/>
    <property type="gene ID" value="Hba_11747"/>
</dbReference>
<accession>A0A1I7X2D6</accession>
<evidence type="ECO:0000313" key="1">
    <source>
        <dbReference type="Proteomes" id="UP000095283"/>
    </source>
</evidence>
<sequence length="100" mass="11652">MYYHNPLAPAKRKNIVIEKMKVNRYEKAKILLSIVLQCRFSNVLVRNEKILTVNSRSEKAFVDTRSHFPSSVMVWIRITVSGKTPLVVVKKNVKINAKYY</sequence>
<organism evidence="1 2">
    <name type="scientific">Heterorhabditis bacteriophora</name>
    <name type="common">Entomopathogenic nematode worm</name>
    <dbReference type="NCBI Taxonomy" id="37862"/>
    <lineage>
        <taxon>Eukaryota</taxon>
        <taxon>Metazoa</taxon>
        <taxon>Ecdysozoa</taxon>
        <taxon>Nematoda</taxon>
        <taxon>Chromadorea</taxon>
        <taxon>Rhabditida</taxon>
        <taxon>Rhabditina</taxon>
        <taxon>Rhabditomorpha</taxon>
        <taxon>Strongyloidea</taxon>
        <taxon>Heterorhabditidae</taxon>
        <taxon>Heterorhabditis</taxon>
    </lineage>
</organism>
<dbReference type="InterPro" id="IPR036397">
    <property type="entry name" value="RNaseH_sf"/>
</dbReference>
<proteinExistence type="predicted"/>